<evidence type="ECO:0000256" key="1">
    <source>
        <dbReference type="ARBA" id="ARBA00011955"/>
    </source>
</evidence>
<evidence type="ECO:0000256" key="7">
    <source>
        <dbReference type="ARBA" id="ARBA00022842"/>
    </source>
</evidence>
<feature type="binding site" evidence="11">
    <location>
        <position position="164"/>
    </location>
    <ligand>
        <name>Mg(2+)</name>
        <dbReference type="ChEBI" id="CHEBI:18420"/>
    </ligand>
</feature>
<dbReference type="EC" id="2.7.1.180" evidence="1 10"/>
<dbReference type="Pfam" id="PF02424">
    <property type="entry name" value="ApbE"/>
    <property type="match status" value="1"/>
</dbReference>
<keyword evidence="4 10" id="KW-0808">Transferase</keyword>
<evidence type="ECO:0000256" key="6">
    <source>
        <dbReference type="ARBA" id="ARBA00022827"/>
    </source>
</evidence>
<dbReference type="PROSITE" id="PS51257">
    <property type="entry name" value="PROKAR_LIPOPROTEIN"/>
    <property type="match status" value="1"/>
</dbReference>
<keyword evidence="12" id="KW-0472">Membrane</keyword>
<gene>
    <name evidence="13" type="ORF">LPB138_09020</name>
</gene>
<dbReference type="GO" id="GO:0016740">
    <property type="term" value="F:transferase activity"/>
    <property type="evidence" value="ECO:0007669"/>
    <property type="project" value="UniProtKB-UniRule"/>
</dbReference>
<dbReference type="OrthoDB" id="9778595at2"/>
<dbReference type="STRING" id="1850246.LPB138_09020"/>
<dbReference type="SUPFAM" id="SSF143631">
    <property type="entry name" value="ApbE-like"/>
    <property type="match status" value="1"/>
</dbReference>
<keyword evidence="3 10" id="KW-0285">Flavoprotein</keyword>
<dbReference type="KEGG" id="lul:LPB138_09020"/>
<keyword evidence="12" id="KW-1003">Cell membrane</keyword>
<evidence type="ECO:0000256" key="3">
    <source>
        <dbReference type="ARBA" id="ARBA00022630"/>
    </source>
</evidence>
<keyword evidence="7 10" id="KW-0460">Magnesium</keyword>
<dbReference type="GO" id="GO:0005886">
    <property type="term" value="C:plasma membrane"/>
    <property type="evidence" value="ECO:0007669"/>
    <property type="project" value="UniProtKB-SubCell"/>
</dbReference>
<proteinExistence type="inferred from homology"/>
<accession>A0A1D8P8A5</accession>
<keyword evidence="12" id="KW-0997">Cell inner membrane</keyword>
<dbReference type="GO" id="GO:0046872">
    <property type="term" value="F:metal ion binding"/>
    <property type="evidence" value="ECO:0007669"/>
    <property type="project" value="UniProtKB-UniRule"/>
</dbReference>
<evidence type="ECO:0000256" key="11">
    <source>
        <dbReference type="PIRSR" id="PIRSR006268-2"/>
    </source>
</evidence>
<evidence type="ECO:0000313" key="14">
    <source>
        <dbReference type="Proteomes" id="UP000176050"/>
    </source>
</evidence>
<dbReference type="Gene3D" id="3.10.520.10">
    <property type="entry name" value="ApbE-like domains"/>
    <property type="match status" value="1"/>
</dbReference>
<evidence type="ECO:0000313" key="13">
    <source>
        <dbReference type="EMBL" id="AOW20808.1"/>
    </source>
</evidence>
<evidence type="ECO:0000256" key="9">
    <source>
        <dbReference type="ARBA" id="ARBA00048540"/>
    </source>
</evidence>
<name>A0A1D8P8A5_9FLAO</name>
<evidence type="ECO:0000256" key="4">
    <source>
        <dbReference type="ARBA" id="ARBA00022679"/>
    </source>
</evidence>
<keyword evidence="6 10" id="KW-0274">FAD</keyword>
<keyword evidence="5 10" id="KW-0479">Metal-binding</keyword>
<dbReference type="EMBL" id="CP017478">
    <property type="protein sequence ID" value="AOW20808.1"/>
    <property type="molecule type" value="Genomic_DNA"/>
</dbReference>
<evidence type="ECO:0000256" key="12">
    <source>
        <dbReference type="RuleBase" id="RU363002"/>
    </source>
</evidence>
<evidence type="ECO:0000256" key="5">
    <source>
        <dbReference type="ARBA" id="ARBA00022723"/>
    </source>
</evidence>
<reference evidence="13 14" key="1">
    <citation type="submission" date="2016-10" db="EMBL/GenBank/DDBJ databases">
        <title>Lutibacter sp. LPB0138, isolated from marine gastropod.</title>
        <authorList>
            <person name="Kim E."/>
            <person name="Yi H."/>
        </authorList>
    </citation>
    <scope>NUCLEOTIDE SEQUENCE [LARGE SCALE GENOMIC DNA]</scope>
    <source>
        <strain evidence="13 14">LPB0138</strain>
    </source>
</reference>
<organism evidence="13 14">
    <name type="scientific">Urechidicola croceus</name>
    <dbReference type="NCBI Taxonomy" id="1850246"/>
    <lineage>
        <taxon>Bacteria</taxon>
        <taxon>Pseudomonadati</taxon>
        <taxon>Bacteroidota</taxon>
        <taxon>Flavobacteriia</taxon>
        <taxon>Flavobacteriales</taxon>
        <taxon>Flavobacteriaceae</taxon>
        <taxon>Urechidicola</taxon>
    </lineage>
</organism>
<evidence type="ECO:0000256" key="8">
    <source>
        <dbReference type="ARBA" id="ARBA00031306"/>
    </source>
</evidence>
<keyword evidence="14" id="KW-1185">Reference proteome</keyword>
<dbReference type="PIRSF" id="PIRSF006268">
    <property type="entry name" value="ApbE"/>
    <property type="match status" value="1"/>
</dbReference>
<comment type="similarity">
    <text evidence="10 12">Belongs to the ApbE family.</text>
</comment>
<dbReference type="PANTHER" id="PTHR30040">
    <property type="entry name" value="THIAMINE BIOSYNTHESIS LIPOPROTEIN APBE"/>
    <property type="match status" value="1"/>
</dbReference>
<comment type="cofactor">
    <cofactor evidence="11">
        <name>Mg(2+)</name>
        <dbReference type="ChEBI" id="CHEBI:18420"/>
    </cofactor>
    <cofactor evidence="11">
        <name>Mn(2+)</name>
        <dbReference type="ChEBI" id="CHEBI:29035"/>
    </cofactor>
    <text evidence="11">Magnesium. Can also use manganese.</text>
</comment>
<evidence type="ECO:0000256" key="10">
    <source>
        <dbReference type="PIRNR" id="PIRNR006268"/>
    </source>
</evidence>
<feature type="binding site" evidence="11">
    <location>
        <position position="285"/>
    </location>
    <ligand>
        <name>Mg(2+)</name>
        <dbReference type="ChEBI" id="CHEBI:18420"/>
    </ligand>
</feature>
<comment type="subcellular location">
    <subcellularLocation>
        <location evidence="12">Cell inner membrane</location>
        <topology evidence="12">Lipid-anchor</topology>
        <orientation evidence="12">Periplasmic side</orientation>
    </subcellularLocation>
</comment>
<comment type="catalytic activity">
    <reaction evidence="9 10 12">
        <text>L-threonyl-[protein] + FAD = FMN-L-threonyl-[protein] + AMP + H(+)</text>
        <dbReference type="Rhea" id="RHEA:36847"/>
        <dbReference type="Rhea" id="RHEA-COMP:11060"/>
        <dbReference type="Rhea" id="RHEA-COMP:11061"/>
        <dbReference type="ChEBI" id="CHEBI:15378"/>
        <dbReference type="ChEBI" id="CHEBI:30013"/>
        <dbReference type="ChEBI" id="CHEBI:57692"/>
        <dbReference type="ChEBI" id="CHEBI:74257"/>
        <dbReference type="ChEBI" id="CHEBI:456215"/>
        <dbReference type="EC" id="2.7.1.180"/>
    </reaction>
</comment>
<dbReference type="InterPro" id="IPR024932">
    <property type="entry name" value="ApbE"/>
</dbReference>
<dbReference type="AlphaFoldDB" id="A0A1D8P8A5"/>
<dbReference type="RefSeq" id="WP_070236972.1">
    <property type="nucleotide sequence ID" value="NZ_CP017478.1"/>
</dbReference>
<comment type="function">
    <text evidence="12">Flavin transferase that catalyzes the transfer of the FMN moiety of FAD and its covalent binding to the hydroxyl group of a threonine residue in a target flavoprotein.</text>
</comment>
<dbReference type="InterPro" id="IPR003374">
    <property type="entry name" value="ApbE-like_sf"/>
</dbReference>
<feature type="binding site" evidence="11">
    <location>
        <position position="281"/>
    </location>
    <ligand>
        <name>Mg(2+)</name>
        <dbReference type="ChEBI" id="CHEBI:18420"/>
    </ligand>
</feature>
<keyword evidence="12" id="KW-0449">Lipoprotein</keyword>
<dbReference type="PANTHER" id="PTHR30040:SF2">
    <property type="entry name" value="FAD:PROTEIN FMN TRANSFERASE"/>
    <property type="match status" value="1"/>
</dbReference>
<dbReference type="Proteomes" id="UP000176050">
    <property type="component" value="Chromosome"/>
</dbReference>
<protein>
    <recommendedName>
        <fullName evidence="2 10">FAD:protein FMN transferase</fullName>
        <ecNumber evidence="1 10">2.7.1.180</ecNumber>
    </recommendedName>
    <alternativeName>
        <fullName evidence="8 10">Flavin transferase</fullName>
    </alternativeName>
</protein>
<sequence>MQKLFIFISFLFIISCADKPVKYKKLHGNAFGTTYNITYKDGLNRDFTKQVDSLIYLVNKSMSTYMPNSDISKINKGDTTILVDKLFTEVFTKSDKIYQETEGLFDPTIGILVNAWGFGPEKSVEKLDSIKVNELMKYVGFNKVRLKDNKIFKEYQEIYFDFNAIAKGYGIDVIGRFLETKNCKNYLIELGGEIRARGVNSLNSEWRVAIENPNTDGTRSVNKIVKLKNKSLASSGNYRKFKIDENGRKYVHTINAKTGFATESDLLGATVIVSGDCADADGYATSFMAMGYEKSIQFLNKHPELQAYLIYIDENGSTSSFTSENLSLY</sequence>
<evidence type="ECO:0000256" key="2">
    <source>
        <dbReference type="ARBA" id="ARBA00016337"/>
    </source>
</evidence>